<evidence type="ECO:0000313" key="13">
    <source>
        <dbReference type="Proteomes" id="UP000051612"/>
    </source>
</evidence>
<keyword evidence="12" id="KW-0449">Lipoprotein</keyword>
<dbReference type="PANTHER" id="PTHR33695">
    <property type="entry name" value="LIPOPROTEIN SIGNAL PEPTIDASE"/>
    <property type="match status" value="1"/>
</dbReference>
<comment type="pathway">
    <text evidence="9">Protein modification; lipoprotein biosynthesis (signal peptide cleavage).</text>
</comment>
<dbReference type="PROSITE" id="PS00855">
    <property type="entry name" value="SPASE_II"/>
    <property type="match status" value="1"/>
</dbReference>
<keyword evidence="8 9" id="KW-0472">Membrane</keyword>
<dbReference type="GO" id="GO:0005886">
    <property type="term" value="C:plasma membrane"/>
    <property type="evidence" value="ECO:0007669"/>
    <property type="project" value="UniProtKB-SubCell"/>
</dbReference>
<dbReference type="PRINTS" id="PR00781">
    <property type="entry name" value="LIPOSIGPTASE"/>
</dbReference>
<evidence type="ECO:0000256" key="5">
    <source>
        <dbReference type="ARBA" id="ARBA00022750"/>
    </source>
</evidence>
<dbReference type="InterPro" id="IPR001872">
    <property type="entry name" value="Peptidase_A8"/>
</dbReference>
<comment type="similarity">
    <text evidence="1 9 11">Belongs to the peptidase A8 family.</text>
</comment>
<name>A0A0R2B2W0_9LACO</name>
<feature type="transmembrane region" description="Helical" evidence="9">
    <location>
        <begin position="62"/>
        <end position="79"/>
    </location>
</feature>
<gene>
    <name evidence="9" type="primary">lspA</name>
    <name evidence="12" type="ORF">FC48_GL001755</name>
</gene>
<keyword evidence="5 9" id="KW-0064">Aspartyl protease</keyword>
<reference evidence="12 13" key="1">
    <citation type="journal article" date="2015" name="Genome Announc.">
        <title>Expanding the biotechnology potential of lactobacilli through comparative genomics of 213 strains and associated genera.</title>
        <authorList>
            <person name="Sun Z."/>
            <person name="Harris H.M."/>
            <person name="McCann A."/>
            <person name="Guo C."/>
            <person name="Argimon S."/>
            <person name="Zhang W."/>
            <person name="Yang X."/>
            <person name="Jeffery I.B."/>
            <person name="Cooney J.C."/>
            <person name="Kagawa T.F."/>
            <person name="Liu W."/>
            <person name="Song Y."/>
            <person name="Salvetti E."/>
            <person name="Wrobel A."/>
            <person name="Rasinkangas P."/>
            <person name="Parkhill J."/>
            <person name="Rea M.C."/>
            <person name="O'Sullivan O."/>
            <person name="Ritari J."/>
            <person name="Douillard F.P."/>
            <person name="Paul Ross R."/>
            <person name="Yang R."/>
            <person name="Briner A.E."/>
            <person name="Felis G.E."/>
            <person name="de Vos W.M."/>
            <person name="Barrangou R."/>
            <person name="Klaenhammer T.R."/>
            <person name="Caufield P.W."/>
            <person name="Cui Y."/>
            <person name="Zhang H."/>
            <person name="O'Toole P.W."/>
        </authorList>
    </citation>
    <scope>NUCLEOTIDE SEQUENCE [LARGE SCALE GENOMIC DNA]</scope>
    <source>
        <strain evidence="12 13">DSM 20452</strain>
    </source>
</reference>
<accession>A0A0R2B2W0</accession>
<comment type="caution">
    <text evidence="12">The sequence shown here is derived from an EMBL/GenBank/DDBJ whole genome shotgun (WGS) entry which is preliminary data.</text>
</comment>
<keyword evidence="7 9" id="KW-1133">Transmembrane helix</keyword>
<keyword evidence="2 9" id="KW-1003">Cell membrane</keyword>
<comment type="subcellular location">
    <subcellularLocation>
        <location evidence="9">Cell membrane</location>
        <topology evidence="9">Multi-pass membrane protein</topology>
    </subcellularLocation>
</comment>
<comment type="catalytic activity">
    <reaction evidence="9 10">
        <text>Release of signal peptides from bacterial membrane prolipoproteins. Hydrolyzes -Xaa-Yaa-Zaa-|-(S,diacylglyceryl)Cys-, in which Xaa is hydrophobic (preferably Leu), and Yaa (Ala or Ser) and Zaa (Gly or Ala) have small, neutral side chains.</text>
        <dbReference type="EC" id="3.4.23.36"/>
    </reaction>
</comment>
<evidence type="ECO:0000313" key="12">
    <source>
        <dbReference type="EMBL" id="KRM70230.1"/>
    </source>
</evidence>
<evidence type="ECO:0000256" key="1">
    <source>
        <dbReference type="ARBA" id="ARBA00006139"/>
    </source>
</evidence>
<dbReference type="GO" id="GO:0006508">
    <property type="term" value="P:proteolysis"/>
    <property type="evidence" value="ECO:0007669"/>
    <property type="project" value="UniProtKB-KW"/>
</dbReference>
<feature type="active site" evidence="9">
    <location>
        <position position="130"/>
    </location>
</feature>
<dbReference type="Pfam" id="PF01252">
    <property type="entry name" value="Peptidase_A8"/>
    <property type="match status" value="1"/>
</dbReference>
<dbReference type="PANTHER" id="PTHR33695:SF1">
    <property type="entry name" value="LIPOPROTEIN SIGNAL PEPTIDASE"/>
    <property type="match status" value="1"/>
</dbReference>
<evidence type="ECO:0000256" key="10">
    <source>
        <dbReference type="RuleBase" id="RU000594"/>
    </source>
</evidence>
<feature type="active site" evidence="9">
    <location>
        <position position="114"/>
    </location>
</feature>
<keyword evidence="4 9" id="KW-0812">Transmembrane</keyword>
<dbReference type="NCBIfam" id="TIGR00077">
    <property type="entry name" value="lspA"/>
    <property type="match status" value="1"/>
</dbReference>
<evidence type="ECO:0000256" key="11">
    <source>
        <dbReference type="RuleBase" id="RU004181"/>
    </source>
</evidence>
<comment type="caution">
    <text evidence="9">Lacks conserved residue(s) required for the propagation of feature annotation.</text>
</comment>
<organism evidence="12 13">
    <name type="scientific">Ligilactobacillus murinus DSM 20452 = NBRC 14221</name>
    <dbReference type="NCBI Taxonomy" id="1423772"/>
    <lineage>
        <taxon>Bacteria</taxon>
        <taxon>Bacillati</taxon>
        <taxon>Bacillota</taxon>
        <taxon>Bacilli</taxon>
        <taxon>Lactobacillales</taxon>
        <taxon>Lactobacillaceae</taxon>
        <taxon>Ligilactobacillus</taxon>
    </lineage>
</organism>
<feature type="transmembrane region" description="Helical" evidence="9">
    <location>
        <begin position="124"/>
        <end position="145"/>
    </location>
</feature>
<keyword evidence="6 9" id="KW-0378">Hydrolase</keyword>
<dbReference type="UniPathway" id="UPA00665"/>
<protein>
    <recommendedName>
        <fullName evidence="9">Lipoprotein signal peptidase</fullName>
        <ecNumber evidence="9">3.4.23.36</ecNumber>
    </recommendedName>
    <alternativeName>
        <fullName evidence="9">Prolipoprotein signal peptidase</fullName>
    </alternativeName>
    <alternativeName>
        <fullName evidence="9">Signal peptidase II</fullName>
        <shortName evidence="9">SPase II</shortName>
    </alternativeName>
</protein>
<dbReference type="EC" id="3.4.23.36" evidence="9"/>
<dbReference type="AlphaFoldDB" id="A0A0R2B2W0"/>
<evidence type="ECO:0000256" key="4">
    <source>
        <dbReference type="ARBA" id="ARBA00022692"/>
    </source>
</evidence>
<dbReference type="GO" id="GO:0004190">
    <property type="term" value="F:aspartic-type endopeptidase activity"/>
    <property type="evidence" value="ECO:0007669"/>
    <property type="project" value="UniProtKB-UniRule"/>
</dbReference>
<evidence type="ECO:0000256" key="8">
    <source>
        <dbReference type="ARBA" id="ARBA00023136"/>
    </source>
</evidence>
<dbReference type="PATRIC" id="fig|1423772.3.peg.1867"/>
<evidence type="ECO:0000256" key="6">
    <source>
        <dbReference type="ARBA" id="ARBA00022801"/>
    </source>
</evidence>
<sequence length="152" mass="17222">MDRMTLYICLMVAVVLSDQLLKFYIQQNVPLNVSYEVIPGVLSIGYVRNFGAAWSMWLGQRWLLSIISLVALVIFGYYFKKLYHNWGYGLGFSLLIGGTLGNLLDRLFSGYVVDMFELDFINFPVFNIADCALTLGVIVILITMLKDDEGII</sequence>
<comment type="function">
    <text evidence="9 10">This protein specifically catalyzes the removal of signal peptides from prolipoproteins.</text>
</comment>
<evidence type="ECO:0000256" key="2">
    <source>
        <dbReference type="ARBA" id="ARBA00022475"/>
    </source>
</evidence>
<evidence type="ECO:0000256" key="3">
    <source>
        <dbReference type="ARBA" id="ARBA00022670"/>
    </source>
</evidence>
<dbReference type="HAMAP" id="MF_00161">
    <property type="entry name" value="LspA"/>
    <property type="match status" value="1"/>
</dbReference>
<keyword evidence="3 9" id="KW-0645">Protease</keyword>
<dbReference type="Proteomes" id="UP000051612">
    <property type="component" value="Unassembled WGS sequence"/>
</dbReference>
<evidence type="ECO:0000256" key="7">
    <source>
        <dbReference type="ARBA" id="ARBA00022989"/>
    </source>
</evidence>
<feature type="transmembrane region" description="Helical" evidence="9">
    <location>
        <begin position="86"/>
        <end position="104"/>
    </location>
</feature>
<dbReference type="EMBL" id="AYYN01000176">
    <property type="protein sequence ID" value="KRM70230.1"/>
    <property type="molecule type" value="Genomic_DNA"/>
</dbReference>
<proteinExistence type="inferred from homology"/>
<evidence type="ECO:0000256" key="9">
    <source>
        <dbReference type="HAMAP-Rule" id="MF_00161"/>
    </source>
</evidence>